<feature type="domain" description="Release factor glutamine methyltransferase N-terminal" evidence="7">
    <location>
        <begin position="19"/>
        <end position="74"/>
    </location>
</feature>
<dbReference type="GO" id="GO:0032259">
    <property type="term" value="P:methylation"/>
    <property type="evidence" value="ECO:0007669"/>
    <property type="project" value="UniProtKB-KW"/>
</dbReference>
<reference evidence="8 9" key="1">
    <citation type="submission" date="2018-11" db="EMBL/GenBank/DDBJ databases">
        <authorList>
            <person name="Na S.W."/>
            <person name="Baik M."/>
        </authorList>
    </citation>
    <scope>NUCLEOTIDE SEQUENCE [LARGE SCALE GENOMIC DNA]</scope>
    <source>
        <strain evidence="8 9">E39</strain>
    </source>
</reference>
<dbReference type="Gene3D" id="3.40.50.150">
    <property type="entry name" value="Vaccinia Virus protein VP39"/>
    <property type="match status" value="1"/>
</dbReference>
<dbReference type="InterPro" id="IPR029063">
    <property type="entry name" value="SAM-dependent_MTases_sf"/>
</dbReference>
<dbReference type="Pfam" id="PF17827">
    <property type="entry name" value="PrmC_N"/>
    <property type="match status" value="1"/>
</dbReference>
<evidence type="ECO:0000256" key="5">
    <source>
        <dbReference type="ARBA" id="ARBA00048391"/>
    </source>
</evidence>
<keyword evidence="4" id="KW-0949">S-adenosyl-L-methionine</keyword>
<dbReference type="InterPro" id="IPR040758">
    <property type="entry name" value="PrmC_N"/>
</dbReference>
<dbReference type="NCBIfam" id="TIGR00536">
    <property type="entry name" value="hemK_fam"/>
    <property type="match status" value="1"/>
</dbReference>
<dbReference type="KEGG" id="alq:C7Y71_006905"/>
<dbReference type="InterPro" id="IPR019874">
    <property type="entry name" value="RF_methyltr_PrmC"/>
</dbReference>
<dbReference type="OrthoDB" id="9800643at2"/>
<dbReference type="NCBIfam" id="TIGR03534">
    <property type="entry name" value="RF_mod_PrmC"/>
    <property type="match status" value="1"/>
</dbReference>
<evidence type="ECO:0000256" key="4">
    <source>
        <dbReference type="ARBA" id="ARBA00022691"/>
    </source>
</evidence>
<comment type="catalytic activity">
    <reaction evidence="5">
        <text>L-glutaminyl-[peptide chain release factor] + S-adenosyl-L-methionine = N(5)-methyl-L-glutaminyl-[peptide chain release factor] + S-adenosyl-L-homocysteine + H(+)</text>
        <dbReference type="Rhea" id="RHEA:42896"/>
        <dbReference type="Rhea" id="RHEA-COMP:10271"/>
        <dbReference type="Rhea" id="RHEA-COMP:10272"/>
        <dbReference type="ChEBI" id="CHEBI:15378"/>
        <dbReference type="ChEBI" id="CHEBI:30011"/>
        <dbReference type="ChEBI" id="CHEBI:57856"/>
        <dbReference type="ChEBI" id="CHEBI:59789"/>
        <dbReference type="ChEBI" id="CHEBI:61891"/>
        <dbReference type="EC" id="2.1.1.297"/>
    </reaction>
</comment>
<dbReference type="PROSITE" id="PS00092">
    <property type="entry name" value="N6_MTASE"/>
    <property type="match status" value="1"/>
</dbReference>
<evidence type="ECO:0000313" key="8">
    <source>
        <dbReference type="EMBL" id="QFQ12768.1"/>
    </source>
</evidence>
<dbReference type="EMBL" id="CP033459">
    <property type="protein sequence ID" value="QFQ12768.1"/>
    <property type="molecule type" value="Genomic_DNA"/>
</dbReference>
<dbReference type="EC" id="2.1.1.297" evidence="1"/>
<feature type="domain" description="Methyltransferase small" evidence="6">
    <location>
        <begin position="108"/>
        <end position="192"/>
    </location>
</feature>
<keyword evidence="2 8" id="KW-0489">Methyltransferase</keyword>
<evidence type="ECO:0000256" key="1">
    <source>
        <dbReference type="ARBA" id="ARBA00012771"/>
    </source>
</evidence>
<dbReference type="InterPro" id="IPR002052">
    <property type="entry name" value="DNA_methylase_N6_adenine_CS"/>
</dbReference>
<keyword evidence="9" id="KW-1185">Reference proteome</keyword>
<name>A0A5P8E754_9BACT</name>
<evidence type="ECO:0000259" key="6">
    <source>
        <dbReference type="Pfam" id="PF05175"/>
    </source>
</evidence>
<dbReference type="InterPro" id="IPR050320">
    <property type="entry name" value="N5-glutamine_MTase"/>
</dbReference>
<sequence>MNAIYHKLLSVLSLYSEEREARAEAFYILEEVFGITRTDVYADKVRNLSGEEQRLFNEIVDRVGQGMPVQYAVGHSWFKGRKFSVNPDVLIPRPETEELVDMVAAWCKNKSYTILDAGTGSGCIAISLKLALPQCTVTACDISEKALATASENAERLGADVILEKQDILCFPSDKTFDILVSNPPYVCESEKSSMQRQVIGFEPHTALFVSDKDPLIFYKSLAVMGKTAKGVFCELNAALALQTQFLFEAEGYKHVVIEKDAFGKNRFLKTEFH</sequence>
<dbReference type="GO" id="GO:0102559">
    <property type="term" value="F:peptide chain release factor N(5)-glutamine methyltransferase activity"/>
    <property type="evidence" value="ECO:0007669"/>
    <property type="project" value="UniProtKB-EC"/>
</dbReference>
<dbReference type="PANTHER" id="PTHR18895:SF74">
    <property type="entry name" value="MTRF1L RELEASE FACTOR GLUTAMINE METHYLTRANSFERASE"/>
    <property type="match status" value="1"/>
</dbReference>
<dbReference type="PANTHER" id="PTHR18895">
    <property type="entry name" value="HEMK METHYLTRANSFERASE"/>
    <property type="match status" value="1"/>
</dbReference>
<dbReference type="SUPFAM" id="SSF53335">
    <property type="entry name" value="S-adenosyl-L-methionine-dependent methyltransferases"/>
    <property type="match status" value="1"/>
</dbReference>
<evidence type="ECO:0000259" key="7">
    <source>
        <dbReference type="Pfam" id="PF17827"/>
    </source>
</evidence>
<dbReference type="GO" id="GO:0003676">
    <property type="term" value="F:nucleic acid binding"/>
    <property type="evidence" value="ECO:0007669"/>
    <property type="project" value="InterPro"/>
</dbReference>
<protein>
    <recommendedName>
        <fullName evidence="1">peptide chain release factor N(5)-glutamine methyltransferase</fullName>
        <ecNumber evidence="1">2.1.1.297</ecNumber>
    </recommendedName>
</protein>
<dbReference type="InterPro" id="IPR007848">
    <property type="entry name" value="Small_mtfrase_dom"/>
</dbReference>
<dbReference type="Proteomes" id="UP000249375">
    <property type="component" value="Chromosome"/>
</dbReference>
<accession>A0A5P8E754</accession>
<dbReference type="InterPro" id="IPR004556">
    <property type="entry name" value="HemK-like"/>
</dbReference>
<evidence type="ECO:0000313" key="9">
    <source>
        <dbReference type="Proteomes" id="UP000249375"/>
    </source>
</evidence>
<evidence type="ECO:0000256" key="2">
    <source>
        <dbReference type="ARBA" id="ARBA00022603"/>
    </source>
</evidence>
<keyword evidence="3 8" id="KW-0808">Transferase</keyword>
<dbReference type="Pfam" id="PF05175">
    <property type="entry name" value="MTS"/>
    <property type="match status" value="1"/>
</dbReference>
<proteinExistence type="predicted"/>
<dbReference type="RefSeq" id="WP_111898342.1">
    <property type="nucleotide sequence ID" value="NZ_CP033459.1"/>
</dbReference>
<dbReference type="Gene3D" id="1.10.8.10">
    <property type="entry name" value="DNA helicase RuvA subunit, C-terminal domain"/>
    <property type="match status" value="1"/>
</dbReference>
<gene>
    <name evidence="8" type="primary">prmC</name>
    <name evidence="8" type="ORF">C7Y71_006905</name>
</gene>
<dbReference type="CDD" id="cd02440">
    <property type="entry name" value="AdoMet_MTases"/>
    <property type="match status" value="1"/>
</dbReference>
<dbReference type="AlphaFoldDB" id="A0A5P8E754"/>
<organism evidence="8 9">
    <name type="scientific">Pseudoprevotella muciniphila</name>
    <dbReference type="NCBI Taxonomy" id="2133944"/>
    <lineage>
        <taxon>Bacteria</taxon>
        <taxon>Pseudomonadati</taxon>
        <taxon>Bacteroidota</taxon>
        <taxon>Bacteroidia</taxon>
        <taxon>Bacteroidales</taxon>
        <taxon>Prevotellaceae</taxon>
        <taxon>Pseudoprevotella</taxon>
    </lineage>
</organism>
<evidence type="ECO:0000256" key="3">
    <source>
        <dbReference type="ARBA" id="ARBA00022679"/>
    </source>
</evidence>